<reference evidence="1" key="2">
    <citation type="journal article" date="2015" name="Data Brief">
        <title>Shoot transcriptome of the giant reed, Arundo donax.</title>
        <authorList>
            <person name="Barrero R.A."/>
            <person name="Guerrero F.D."/>
            <person name="Moolhuijzen P."/>
            <person name="Goolsby J.A."/>
            <person name="Tidwell J."/>
            <person name="Bellgard S.E."/>
            <person name="Bellgard M.I."/>
        </authorList>
    </citation>
    <scope>NUCLEOTIDE SEQUENCE</scope>
    <source>
        <tissue evidence="1">Shoot tissue taken approximately 20 cm above the soil surface</tissue>
    </source>
</reference>
<evidence type="ECO:0000313" key="1">
    <source>
        <dbReference type="EMBL" id="JAD71655.1"/>
    </source>
</evidence>
<organism evidence="1">
    <name type="scientific">Arundo donax</name>
    <name type="common">Giant reed</name>
    <name type="synonym">Donax arundinaceus</name>
    <dbReference type="NCBI Taxonomy" id="35708"/>
    <lineage>
        <taxon>Eukaryota</taxon>
        <taxon>Viridiplantae</taxon>
        <taxon>Streptophyta</taxon>
        <taxon>Embryophyta</taxon>
        <taxon>Tracheophyta</taxon>
        <taxon>Spermatophyta</taxon>
        <taxon>Magnoliopsida</taxon>
        <taxon>Liliopsida</taxon>
        <taxon>Poales</taxon>
        <taxon>Poaceae</taxon>
        <taxon>PACMAD clade</taxon>
        <taxon>Arundinoideae</taxon>
        <taxon>Arundineae</taxon>
        <taxon>Arundo</taxon>
    </lineage>
</organism>
<reference evidence="1" key="1">
    <citation type="submission" date="2014-09" db="EMBL/GenBank/DDBJ databases">
        <authorList>
            <person name="Magalhaes I.L.F."/>
            <person name="Oliveira U."/>
            <person name="Santos F.R."/>
            <person name="Vidigal T.H.D.A."/>
            <person name="Brescovit A.D."/>
            <person name="Santos A.J."/>
        </authorList>
    </citation>
    <scope>NUCLEOTIDE SEQUENCE</scope>
    <source>
        <tissue evidence="1">Shoot tissue taken approximately 20 cm above the soil surface</tissue>
    </source>
</reference>
<name>A0A0A9CE69_ARUDO</name>
<dbReference type="EMBL" id="GBRH01226240">
    <property type="protein sequence ID" value="JAD71655.1"/>
    <property type="molecule type" value="Transcribed_RNA"/>
</dbReference>
<protein>
    <submittedName>
        <fullName evidence="1">Uncharacterized protein</fullName>
    </submittedName>
</protein>
<sequence>MSSTLCWAPADPLALAHTWIATFCIHVAMQCQVLQLVLLLQLYICSVLDRDFLHVFQA</sequence>
<dbReference type="AlphaFoldDB" id="A0A0A9CE69"/>
<proteinExistence type="predicted"/>
<accession>A0A0A9CE69</accession>